<protein>
    <submittedName>
        <fullName evidence="1">Uncharacterized protein</fullName>
    </submittedName>
</protein>
<dbReference type="RefSeq" id="WP_220197681.1">
    <property type="nucleotide sequence ID" value="NZ_BNJF01000004.1"/>
</dbReference>
<sequence>MSRASSAPECPCGTICTAERTLREMMETMEHYHQFQREDVSIATILTDLGYTVTVMDTCLHHWSEAVQRCETGRANLALGTGTYLRPNVPTRALVEREERAHQRWQDGERRQWEHRLRQVKHGIASYRSYLETLRSRFHLHTECLPRCLHGLTHVIEERELLLEQLSQTHFSNQEMHARWEEQWARESARLEHEIAQVPHAYQAGLQLGQSQQVRFILTGSNKPVPQTHLQSHYTLRVLERQLDLSSQHARRFLTLRRETWTLFIQRIEIESHMTVLTTLLEQWYKLQGTLEPPASVDLASLCALILSSFTI</sequence>
<proteinExistence type="predicted"/>
<gene>
    <name evidence="1" type="ORF">KSX_66380</name>
</gene>
<name>A0A8J3MUQ6_9CHLR</name>
<reference evidence="1" key="1">
    <citation type="submission" date="2020-10" db="EMBL/GenBank/DDBJ databases">
        <title>Taxonomic study of unclassified bacteria belonging to the class Ktedonobacteria.</title>
        <authorList>
            <person name="Yabe S."/>
            <person name="Wang C.M."/>
            <person name="Zheng Y."/>
            <person name="Sakai Y."/>
            <person name="Cavaletti L."/>
            <person name="Monciardini P."/>
            <person name="Donadio S."/>
        </authorList>
    </citation>
    <scope>NUCLEOTIDE SEQUENCE</scope>
    <source>
        <strain evidence="1">SOSP1-1</strain>
    </source>
</reference>
<evidence type="ECO:0000313" key="1">
    <source>
        <dbReference type="EMBL" id="GHO48475.1"/>
    </source>
</evidence>
<organism evidence="1 2">
    <name type="scientific">Ktedonospora formicarum</name>
    <dbReference type="NCBI Taxonomy" id="2778364"/>
    <lineage>
        <taxon>Bacteria</taxon>
        <taxon>Bacillati</taxon>
        <taxon>Chloroflexota</taxon>
        <taxon>Ktedonobacteria</taxon>
        <taxon>Ktedonobacterales</taxon>
        <taxon>Ktedonobacteraceae</taxon>
        <taxon>Ktedonospora</taxon>
    </lineage>
</organism>
<comment type="caution">
    <text evidence="1">The sequence shown here is derived from an EMBL/GenBank/DDBJ whole genome shotgun (WGS) entry which is preliminary data.</text>
</comment>
<evidence type="ECO:0000313" key="2">
    <source>
        <dbReference type="Proteomes" id="UP000612362"/>
    </source>
</evidence>
<keyword evidence="2" id="KW-1185">Reference proteome</keyword>
<dbReference type="Proteomes" id="UP000612362">
    <property type="component" value="Unassembled WGS sequence"/>
</dbReference>
<accession>A0A8J3MUQ6</accession>
<dbReference type="AlphaFoldDB" id="A0A8J3MUQ6"/>
<dbReference type="EMBL" id="BNJF01000004">
    <property type="protein sequence ID" value="GHO48475.1"/>
    <property type="molecule type" value="Genomic_DNA"/>
</dbReference>